<sequence length="140" mass="15977">MGIIVTFFTHRWYVFLMGLLYWLAMKYLAKNTRHAREISQVSATLQILFLLIYTGSTLWLLSAGEATSKAYTLFTLVTSIGGALVVTTLFIMLLYRVATAKFLARFPEWGKNLYRFAIFGALGFISYPTIAIITTLYYGW</sequence>
<gene>
    <name evidence="2" type="ORF">FC32_GL000230</name>
</gene>
<evidence type="ECO:0000313" key="2">
    <source>
        <dbReference type="EMBL" id="KRL84751.1"/>
    </source>
</evidence>
<proteinExistence type="predicted"/>
<comment type="caution">
    <text evidence="2">The sequence shown here is derived from an EMBL/GenBank/DDBJ whole genome shotgun (WGS) entry which is preliminary data.</text>
</comment>
<keyword evidence="1" id="KW-0812">Transmembrane</keyword>
<evidence type="ECO:0000256" key="1">
    <source>
        <dbReference type="SAM" id="Phobius"/>
    </source>
</evidence>
<accession>A0A0R1TTX3</accession>
<reference evidence="2 3" key="1">
    <citation type="journal article" date="2015" name="Genome Announc.">
        <title>Expanding the biotechnology potential of lactobacilli through comparative genomics of 213 strains and associated genera.</title>
        <authorList>
            <person name="Sun Z."/>
            <person name="Harris H.M."/>
            <person name="McCann A."/>
            <person name="Guo C."/>
            <person name="Argimon S."/>
            <person name="Zhang W."/>
            <person name="Yang X."/>
            <person name="Jeffery I.B."/>
            <person name="Cooney J.C."/>
            <person name="Kagawa T.F."/>
            <person name="Liu W."/>
            <person name="Song Y."/>
            <person name="Salvetti E."/>
            <person name="Wrobel A."/>
            <person name="Rasinkangas P."/>
            <person name="Parkhill J."/>
            <person name="Rea M.C."/>
            <person name="O'Sullivan O."/>
            <person name="Ritari J."/>
            <person name="Douillard F.P."/>
            <person name="Paul Ross R."/>
            <person name="Yang R."/>
            <person name="Briner A.E."/>
            <person name="Felis G.E."/>
            <person name="de Vos W.M."/>
            <person name="Barrangou R."/>
            <person name="Klaenhammer T.R."/>
            <person name="Caufield P.W."/>
            <person name="Cui Y."/>
            <person name="Zhang H."/>
            <person name="O'Toole P.W."/>
        </authorList>
    </citation>
    <scope>NUCLEOTIDE SEQUENCE [LARGE SCALE GENOMIC DNA]</scope>
    <source>
        <strain evidence="2 3">DSM 16634</strain>
    </source>
</reference>
<feature type="transmembrane region" description="Helical" evidence="1">
    <location>
        <begin position="116"/>
        <end position="138"/>
    </location>
</feature>
<dbReference type="PATRIC" id="fig|1423724.4.peg.244"/>
<keyword evidence="1" id="KW-0472">Membrane</keyword>
<feature type="transmembrane region" description="Helical" evidence="1">
    <location>
        <begin position="12"/>
        <end position="29"/>
    </location>
</feature>
<protein>
    <submittedName>
        <fullName evidence="2">Uncharacterized protein</fullName>
    </submittedName>
</protein>
<organism evidence="2 3">
    <name type="scientific">Ligilactobacillus apodemi DSM 16634 = JCM 16172</name>
    <dbReference type="NCBI Taxonomy" id="1423724"/>
    <lineage>
        <taxon>Bacteria</taxon>
        <taxon>Bacillati</taxon>
        <taxon>Bacillota</taxon>
        <taxon>Bacilli</taxon>
        <taxon>Lactobacillales</taxon>
        <taxon>Lactobacillaceae</taxon>
        <taxon>Ligilactobacillus</taxon>
    </lineage>
</organism>
<name>A0A0R1TTX3_9LACO</name>
<dbReference type="RefSeq" id="WP_025086668.1">
    <property type="nucleotide sequence ID" value="NZ_AZFT01000048.1"/>
</dbReference>
<dbReference type="EMBL" id="AZFT01000048">
    <property type="protein sequence ID" value="KRL84751.1"/>
    <property type="molecule type" value="Genomic_DNA"/>
</dbReference>
<evidence type="ECO:0000313" key="3">
    <source>
        <dbReference type="Proteomes" id="UP000051324"/>
    </source>
</evidence>
<dbReference type="Proteomes" id="UP000051324">
    <property type="component" value="Unassembled WGS sequence"/>
</dbReference>
<keyword evidence="1" id="KW-1133">Transmembrane helix</keyword>
<feature type="transmembrane region" description="Helical" evidence="1">
    <location>
        <begin position="41"/>
        <end position="61"/>
    </location>
</feature>
<dbReference type="eggNOG" id="ENOG5030A3A">
    <property type="taxonomic scope" value="Bacteria"/>
</dbReference>
<keyword evidence="3" id="KW-1185">Reference proteome</keyword>
<dbReference type="STRING" id="1423724.FC32_GL000230"/>
<dbReference type="AlphaFoldDB" id="A0A0R1TTX3"/>
<feature type="transmembrane region" description="Helical" evidence="1">
    <location>
        <begin position="73"/>
        <end position="95"/>
    </location>
</feature>
<dbReference type="OrthoDB" id="2322487at2"/>